<dbReference type="InterPro" id="IPR036634">
    <property type="entry name" value="PRD_sf"/>
</dbReference>
<evidence type="ECO:0000313" key="8">
    <source>
        <dbReference type="EMBL" id="MEO5287066.1"/>
    </source>
</evidence>
<evidence type="ECO:0000256" key="1">
    <source>
        <dbReference type="ARBA" id="ARBA00022679"/>
    </source>
</evidence>
<dbReference type="PANTHER" id="PTHR30185">
    <property type="entry name" value="CRYPTIC BETA-GLUCOSIDE BGL OPERON ANTITERMINATOR"/>
    <property type="match status" value="1"/>
</dbReference>
<dbReference type="InterPro" id="IPR050661">
    <property type="entry name" value="BglG_antiterminators"/>
</dbReference>
<keyword evidence="2" id="KW-0677">Repeat</keyword>
<evidence type="ECO:0000259" key="7">
    <source>
        <dbReference type="PROSITE" id="PS51372"/>
    </source>
</evidence>
<gene>
    <name evidence="8" type="ORF">AAVZ08_10890</name>
</gene>
<organism evidence="8 9">
    <name type="scientific">Limosilactobacillus allomucosae</name>
    <dbReference type="NCBI Taxonomy" id="3142938"/>
    <lineage>
        <taxon>Bacteria</taxon>
        <taxon>Bacillati</taxon>
        <taxon>Bacillota</taxon>
        <taxon>Bacilli</taxon>
        <taxon>Lactobacillales</taxon>
        <taxon>Lactobacillaceae</taxon>
        <taxon>Limosilactobacillus</taxon>
    </lineage>
</organism>
<dbReference type="InterPro" id="IPR007737">
    <property type="entry name" value="Mga_HTH"/>
</dbReference>
<dbReference type="EMBL" id="JBCNVT010000002">
    <property type="protein sequence ID" value="MEO5287066.1"/>
    <property type="molecule type" value="Genomic_DNA"/>
</dbReference>
<name>A0ABV0I7E1_9LACO</name>
<dbReference type="InterPro" id="IPR036095">
    <property type="entry name" value="PTS_EIIB-like_sf"/>
</dbReference>
<keyword evidence="9" id="KW-1185">Reference proteome</keyword>
<proteinExistence type="predicted"/>
<dbReference type="InterPro" id="IPR036388">
    <property type="entry name" value="WH-like_DNA-bd_sf"/>
</dbReference>
<keyword evidence="5" id="KW-0804">Transcription</keyword>
<evidence type="ECO:0000256" key="4">
    <source>
        <dbReference type="ARBA" id="ARBA00023159"/>
    </source>
</evidence>
<dbReference type="SUPFAM" id="SSF52794">
    <property type="entry name" value="PTS system IIB component-like"/>
    <property type="match status" value="1"/>
</dbReference>
<evidence type="ECO:0000256" key="2">
    <source>
        <dbReference type="ARBA" id="ARBA00022737"/>
    </source>
</evidence>
<dbReference type="InterPro" id="IPR013011">
    <property type="entry name" value="PTS_EIIB_2"/>
</dbReference>
<dbReference type="Pfam" id="PF02302">
    <property type="entry name" value="PTS_IIB"/>
    <property type="match status" value="1"/>
</dbReference>
<feature type="domain" description="PRD" evidence="7">
    <location>
        <begin position="293"/>
        <end position="404"/>
    </location>
</feature>
<accession>A0ABV0I7E1</accession>
<dbReference type="Gene3D" id="1.10.10.10">
    <property type="entry name" value="Winged helix-like DNA-binding domain superfamily/Winged helix DNA-binding domain"/>
    <property type="match status" value="1"/>
</dbReference>
<dbReference type="RefSeq" id="WP_347954079.1">
    <property type="nucleotide sequence ID" value="NZ_JBCNVR010000002.1"/>
</dbReference>
<feature type="domain" description="PTS EIIB type-2" evidence="6">
    <location>
        <begin position="405"/>
        <end position="493"/>
    </location>
</feature>
<dbReference type="InterPro" id="IPR003501">
    <property type="entry name" value="PTS_EIIB_2/3"/>
</dbReference>
<dbReference type="Gene3D" id="3.40.50.2300">
    <property type="match status" value="1"/>
</dbReference>
<dbReference type="InterPro" id="IPR011608">
    <property type="entry name" value="PRD"/>
</dbReference>
<evidence type="ECO:0000256" key="3">
    <source>
        <dbReference type="ARBA" id="ARBA00023015"/>
    </source>
</evidence>
<dbReference type="InterPro" id="IPR013196">
    <property type="entry name" value="HTH_11"/>
</dbReference>
<comment type="caution">
    <text evidence="8">The sequence shown here is derived from an EMBL/GenBank/DDBJ whole genome shotgun (WGS) entry which is preliminary data.</text>
</comment>
<dbReference type="Gene3D" id="1.10.1790.10">
    <property type="entry name" value="PRD domain"/>
    <property type="match status" value="2"/>
</dbReference>
<feature type="domain" description="PRD" evidence="7">
    <location>
        <begin position="181"/>
        <end position="292"/>
    </location>
</feature>
<dbReference type="PROSITE" id="PS51099">
    <property type="entry name" value="PTS_EIIB_TYPE_2"/>
    <property type="match status" value="1"/>
</dbReference>
<dbReference type="CDD" id="cd05568">
    <property type="entry name" value="PTS_IIB_bgl_like"/>
    <property type="match status" value="1"/>
</dbReference>
<dbReference type="InterPro" id="IPR036390">
    <property type="entry name" value="WH_DNA-bd_sf"/>
</dbReference>
<dbReference type="Pfam" id="PF00874">
    <property type="entry name" value="PRD"/>
    <property type="match status" value="2"/>
</dbReference>
<dbReference type="SUPFAM" id="SSF46785">
    <property type="entry name" value="Winged helix' DNA-binding domain"/>
    <property type="match status" value="1"/>
</dbReference>
<keyword evidence="1" id="KW-0808">Transferase</keyword>
<protein>
    <submittedName>
        <fullName evidence="8">PRD domain-containing protein</fullName>
    </submittedName>
</protein>
<dbReference type="Pfam" id="PF08279">
    <property type="entry name" value="HTH_11"/>
    <property type="match status" value="1"/>
</dbReference>
<evidence type="ECO:0000313" key="9">
    <source>
        <dbReference type="Proteomes" id="UP001456307"/>
    </source>
</evidence>
<dbReference type="Pfam" id="PF05043">
    <property type="entry name" value="Mga"/>
    <property type="match status" value="1"/>
</dbReference>
<evidence type="ECO:0000256" key="5">
    <source>
        <dbReference type="ARBA" id="ARBA00023163"/>
    </source>
</evidence>
<dbReference type="SUPFAM" id="SSF63520">
    <property type="entry name" value="PTS-regulatory domain, PRD"/>
    <property type="match status" value="2"/>
</dbReference>
<keyword evidence="4" id="KW-0010">Activator</keyword>
<dbReference type="PANTHER" id="PTHR30185:SF18">
    <property type="entry name" value="TRANSCRIPTIONAL REGULATOR MTLR"/>
    <property type="match status" value="1"/>
</dbReference>
<dbReference type="PROSITE" id="PS51372">
    <property type="entry name" value="PRD_2"/>
    <property type="match status" value="2"/>
</dbReference>
<sequence>MSGNRDKIIKILSKSDRFVTADELAKSIGISTKTIYRAVNGINDHYDEPIIVSERGKGLKLNYDRYLELTKQTGSENDKLDSTPLERRNQILTKLLFSAPLANRVSEMYEDFFVSIELIHQDLTTISKQLQKYDLSLKRDGSFVSVVGDERNIRRAINAVLMQSNAMNQESINDFISEFHDLSRFDNQFITTQLELIQRLLNTTIPYPYNVNIFSHLYILMKRIRQGKMIDSKDGQIKNKRYEKIIQANPKFYKVSNDVIKNVADYLNCNIPAIESYYLLEYLISMRYNNNFVYDKKTSSESMELAEFYIKQFGLNPGSSRVVSLQNDLVSHIRPMINRLNNHIVVANKVLADIKLEYGQLFKRVAAITKKAENELRLPWKINDDEIGFLTLYFAKYIEESSLPKRVLIMCASGIGTSKLLYVKIHKAFPDLNIVGVTSKTDYVENPDKYDDVDVIVSTVPVVPRKDAKVILSSAMFNEQDRNRLSRLLNDED</sequence>
<reference evidence="8 9" key="1">
    <citation type="submission" date="2024-04" db="EMBL/GenBank/DDBJ databases">
        <title>Limosilactobacillus allomucosae sp. nov., a novel species isolated from wild boar faecal samples as potential probiotics for domestic pigs.</title>
        <authorList>
            <person name="Chen B."/>
        </authorList>
    </citation>
    <scope>NUCLEOTIDE SEQUENCE [LARGE SCALE GENOMIC DNA]</scope>
    <source>
        <strain evidence="8 9">WILCCON 0055</strain>
    </source>
</reference>
<dbReference type="Proteomes" id="UP001456307">
    <property type="component" value="Unassembled WGS sequence"/>
</dbReference>
<keyword evidence="3" id="KW-0805">Transcription regulation</keyword>
<evidence type="ECO:0000259" key="6">
    <source>
        <dbReference type="PROSITE" id="PS51099"/>
    </source>
</evidence>